<accession>A0A9R1CQ35</accession>
<dbReference type="AlphaFoldDB" id="A0A9R1CQ35"/>
<keyword evidence="2" id="KW-0479">Metal-binding</keyword>
<dbReference type="InterPro" id="IPR003782">
    <property type="entry name" value="SCO1/SenC"/>
</dbReference>
<keyword evidence="2" id="KW-0186">Copper</keyword>
<dbReference type="Pfam" id="PF02630">
    <property type="entry name" value="SCO1-SenC"/>
    <property type="match status" value="1"/>
</dbReference>
<keyword evidence="5" id="KW-1185">Reference proteome</keyword>
<evidence type="ECO:0000313" key="4">
    <source>
        <dbReference type="EMBL" id="MCQ4332963.1"/>
    </source>
</evidence>
<dbReference type="EMBL" id="JAHLKM010000004">
    <property type="protein sequence ID" value="MCQ4332963.1"/>
    <property type="molecule type" value="Genomic_DNA"/>
</dbReference>
<feature type="binding site" evidence="2">
    <location>
        <position position="104"/>
    </location>
    <ligand>
        <name>Cu cation</name>
        <dbReference type="ChEBI" id="CHEBI:23378"/>
    </ligand>
</feature>
<dbReference type="InterPro" id="IPR036249">
    <property type="entry name" value="Thioredoxin-like_sf"/>
</dbReference>
<feature type="disulfide bond" description="Redox-active" evidence="3">
    <location>
        <begin position="100"/>
        <end position="104"/>
    </location>
</feature>
<protein>
    <submittedName>
        <fullName evidence="4">SCO family protein</fullName>
    </submittedName>
</protein>
<gene>
    <name evidence="4" type="ORF">KM295_05510</name>
</gene>
<keyword evidence="3" id="KW-1015">Disulfide bond</keyword>
<dbReference type="GO" id="GO:0046872">
    <property type="term" value="F:metal ion binding"/>
    <property type="evidence" value="ECO:0007669"/>
    <property type="project" value="UniProtKB-KW"/>
</dbReference>
<sequence>MTPTPPTYDRRTVLRAAGATAVGVSIAGCLGVGGDGGPEGTVLEPPENYERRKEIDLPFPDYGEELPEVTVPAPLHDRAVTTTEFVGDRHTMLTFVYTTCTTVCPGLVTALRRVQADSISEGYAEEFAFLPTTFDPETDTAQTIEEYCNRMGIDREVGNWYFLRPETPERAKEVVEDTFGVAFDGGGGHYEHASLILLVNKDGLVERAYNGGPPDAGTATDDARTLLERW</sequence>
<organism evidence="4 5">
    <name type="scientific">Natronomonas aquatica</name>
    <dbReference type="NCBI Taxonomy" id="2841590"/>
    <lineage>
        <taxon>Archaea</taxon>
        <taxon>Methanobacteriati</taxon>
        <taxon>Methanobacteriota</taxon>
        <taxon>Stenosarchaea group</taxon>
        <taxon>Halobacteria</taxon>
        <taxon>Halobacteriales</taxon>
        <taxon>Natronomonadaceae</taxon>
        <taxon>Natronomonas</taxon>
    </lineage>
</organism>
<proteinExistence type="inferred from homology"/>
<feature type="binding site" evidence="2">
    <location>
        <position position="100"/>
    </location>
    <ligand>
        <name>Cu cation</name>
        <dbReference type="ChEBI" id="CHEBI:23378"/>
    </ligand>
</feature>
<dbReference type="CDD" id="cd02968">
    <property type="entry name" value="SCO"/>
    <property type="match status" value="1"/>
</dbReference>
<evidence type="ECO:0000256" key="3">
    <source>
        <dbReference type="PIRSR" id="PIRSR603782-2"/>
    </source>
</evidence>
<evidence type="ECO:0000256" key="2">
    <source>
        <dbReference type="PIRSR" id="PIRSR603782-1"/>
    </source>
</evidence>
<comment type="caution">
    <text evidence="4">The sequence shown here is derived from an EMBL/GenBank/DDBJ whole genome shotgun (WGS) entry which is preliminary data.</text>
</comment>
<name>A0A9R1CQ35_9EURY</name>
<dbReference type="Proteomes" id="UP001139494">
    <property type="component" value="Unassembled WGS sequence"/>
</dbReference>
<evidence type="ECO:0000313" key="5">
    <source>
        <dbReference type="Proteomes" id="UP001139494"/>
    </source>
</evidence>
<reference evidence="4" key="1">
    <citation type="journal article" date="2023" name="Front. Microbiol.">
        <title>Genomic-based phylogenetic and metabolic analyses of the genus Natronomonas, and description of Natronomonas aquatica sp. nov.</title>
        <authorList>
            <person name="Garcia-Roldan A."/>
            <person name="Duran-Viseras A."/>
            <person name="de la Haba R.R."/>
            <person name="Corral P."/>
            <person name="Sanchez-Porro C."/>
            <person name="Ventosa A."/>
        </authorList>
    </citation>
    <scope>NUCLEOTIDE SEQUENCE</scope>
    <source>
        <strain evidence="4">F2-12</strain>
    </source>
</reference>
<evidence type="ECO:0000256" key="1">
    <source>
        <dbReference type="ARBA" id="ARBA00010996"/>
    </source>
</evidence>
<dbReference type="Gene3D" id="3.40.30.10">
    <property type="entry name" value="Glutaredoxin"/>
    <property type="match status" value="1"/>
</dbReference>
<comment type="similarity">
    <text evidence="1">Belongs to the SCO1/2 family.</text>
</comment>
<dbReference type="RefSeq" id="WP_256028933.1">
    <property type="nucleotide sequence ID" value="NZ_JAHLKM010000004.1"/>
</dbReference>
<dbReference type="SUPFAM" id="SSF52833">
    <property type="entry name" value="Thioredoxin-like"/>
    <property type="match status" value="1"/>
</dbReference>